<comment type="caution">
    <text evidence="1">The sequence shown here is derived from an EMBL/GenBank/DDBJ whole genome shotgun (WGS) entry which is preliminary data.</text>
</comment>
<dbReference type="RefSeq" id="WP_039256008.1">
    <property type="nucleotide sequence ID" value="NZ_JENJ01000056.1"/>
</dbReference>
<reference evidence="1 2" key="1">
    <citation type="submission" date="2014-01" db="EMBL/GenBank/DDBJ databases">
        <title>Plasmidome dynamics in the species complex Clostridium novyi sensu lato converts strains of independent lineages into distinctly different pathogens.</title>
        <authorList>
            <person name="Skarin H."/>
            <person name="Segerman B."/>
        </authorList>
    </citation>
    <scope>NUCLEOTIDE SEQUENCE [LARGE SCALE GENOMIC DNA]</scope>
    <source>
        <strain evidence="1 2">4552</strain>
    </source>
</reference>
<evidence type="ECO:0000313" key="2">
    <source>
        <dbReference type="Proteomes" id="UP000030012"/>
    </source>
</evidence>
<dbReference type="AlphaFoldDB" id="A0A0A0I2G9"/>
<dbReference type="OrthoDB" id="1864449at2"/>
<evidence type="ECO:0008006" key="3">
    <source>
        <dbReference type="Google" id="ProtNLM"/>
    </source>
</evidence>
<dbReference type="EMBL" id="JENJ01000056">
    <property type="protein sequence ID" value="KGM94823.1"/>
    <property type="molecule type" value="Genomic_DNA"/>
</dbReference>
<sequence>MANLIVPEVYAGIVSAKFKGKVKVANLAQDLGFLKNTTVGDTVTFPKWKAITDAEEMTKGKALVPVNLEQTSSQAKIKQIGKAIRVYDIDDITAFGSAIDEGANQQGKVFARKLDTDLIKEALTSPLKVAVGSEKGLNASDINGGLAMFGDEMDTEDMAGIVINSLLVNSLWSMDEFVDKNKTYNADGNGIVRNGMIGYFRNIPVYVADHGTFDSVKNECVSLIIKKGALAYMTKRDINIELGRVALEKATDVVGDFIYATKLVNDEGVVVLRKTIK</sequence>
<name>A0A0A0I2G9_CLONO</name>
<gene>
    <name evidence="1" type="ORF">Z968_10720</name>
</gene>
<organism evidence="1 2">
    <name type="scientific">Clostridium novyi A str. 4552</name>
    <dbReference type="NCBI Taxonomy" id="1444289"/>
    <lineage>
        <taxon>Bacteria</taxon>
        <taxon>Bacillati</taxon>
        <taxon>Bacillota</taxon>
        <taxon>Clostridia</taxon>
        <taxon>Eubacteriales</taxon>
        <taxon>Clostridiaceae</taxon>
        <taxon>Clostridium</taxon>
    </lineage>
</organism>
<protein>
    <recommendedName>
        <fullName evidence="3">Capsid protein</fullName>
    </recommendedName>
</protein>
<dbReference type="Pfam" id="PF25209">
    <property type="entry name" value="Phage_capsid_4"/>
    <property type="match status" value="1"/>
</dbReference>
<dbReference type="Proteomes" id="UP000030012">
    <property type="component" value="Unassembled WGS sequence"/>
</dbReference>
<evidence type="ECO:0000313" key="1">
    <source>
        <dbReference type="EMBL" id="KGM94823.1"/>
    </source>
</evidence>
<accession>A0A0A0I2G9</accession>
<proteinExistence type="predicted"/>